<protein>
    <recommendedName>
        <fullName evidence="3">ACT domain-containing protein</fullName>
    </recommendedName>
</protein>
<dbReference type="Proteomes" id="UP001597216">
    <property type="component" value="Unassembled WGS sequence"/>
</dbReference>
<keyword evidence="2" id="KW-1185">Reference proteome</keyword>
<comment type="caution">
    <text evidence="1">The sequence shown here is derived from an EMBL/GenBank/DDBJ whole genome shotgun (WGS) entry which is preliminary data.</text>
</comment>
<evidence type="ECO:0008006" key="3">
    <source>
        <dbReference type="Google" id="ProtNLM"/>
    </source>
</evidence>
<evidence type="ECO:0000313" key="1">
    <source>
        <dbReference type="EMBL" id="MFD1191099.1"/>
    </source>
</evidence>
<organism evidence="1 2">
    <name type="scientific">Phenylobacterium conjunctum</name>
    <dbReference type="NCBI Taxonomy" id="1298959"/>
    <lineage>
        <taxon>Bacteria</taxon>
        <taxon>Pseudomonadati</taxon>
        <taxon>Pseudomonadota</taxon>
        <taxon>Alphaproteobacteria</taxon>
        <taxon>Caulobacterales</taxon>
        <taxon>Caulobacteraceae</taxon>
        <taxon>Phenylobacterium</taxon>
    </lineage>
</organism>
<dbReference type="EMBL" id="JBHTLQ010000021">
    <property type="protein sequence ID" value="MFD1191099.1"/>
    <property type="molecule type" value="Genomic_DNA"/>
</dbReference>
<dbReference type="RefSeq" id="WP_377353608.1">
    <property type="nucleotide sequence ID" value="NZ_JBHTLQ010000021.1"/>
</dbReference>
<reference evidence="2" key="1">
    <citation type="journal article" date="2019" name="Int. J. Syst. Evol. Microbiol.">
        <title>The Global Catalogue of Microorganisms (GCM) 10K type strain sequencing project: providing services to taxonomists for standard genome sequencing and annotation.</title>
        <authorList>
            <consortium name="The Broad Institute Genomics Platform"/>
            <consortium name="The Broad Institute Genome Sequencing Center for Infectious Disease"/>
            <person name="Wu L."/>
            <person name="Ma J."/>
        </authorList>
    </citation>
    <scope>NUCLEOTIDE SEQUENCE [LARGE SCALE GENOMIC DNA]</scope>
    <source>
        <strain evidence="2">CCUG 55074</strain>
    </source>
</reference>
<proteinExistence type="predicted"/>
<gene>
    <name evidence="1" type="ORF">ACFQ27_10950</name>
</gene>
<accession>A0ABW3T1R4</accession>
<name>A0ABW3T1R4_9CAUL</name>
<evidence type="ECO:0000313" key="2">
    <source>
        <dbReference type="Proteomes" id="UP001597216"/>
    </source>
</evidence>
<sequence length="89" mass="9594">MTWPANVQPSRRHVFLVETDQGPDVLLRVLGPFALMGARIVGLGLTPGEGRQDLRIEVELEPDAAGQIGRRLDAMPAVRGVGLGWVTPV</sequence>